<dbReference type="PANTHER" id="PTHR22906">
    <property type="entry name" value="PROPERDIN"/>
    <property type="match status" value="1"/>
</dbReference>
<dbReference type="InterPro" id="IPR036383">
    <property type="entry name" value="TSP1_rpt_sf"/>
</dbReference>
<protein>
    <recommendedName>
        <fullName evidence="5">Hemicentin-1</fullName>
    </recommendedName>
</protein>
<dbReference type="AlphaFoldDB" id="A0A7M5XME0"/>
<dbReference type="Proteomes" id="UP000594262">
    <property type="component" value="Unplaced"/>
</dbReference>
<keyword evidence="1" id="KW-0677">Repeat</keyword>
<organism evidence="3 4">
    <name type="scientific">Clytia hemisphaerica</name>
    <dbReference type="NCBI Taxonomy" id="252671"/>
    <lineage>
        <taxon>Eukaryota</taxon>
        <taxon>Metazoa</taxon>
        <taxon>Cnidaria</taxon>
        <taxon>Hydrozoa</taxon>
        <taxon>Hydroidolina</taxon>
        <taxon>Leptothecata</taxon>
        <taxon>Obeliida</taxon>
        <taxon>Clytiidae</taxon>
        <taxon>Clytia</taxon>
    </lineage>
</organism>
<dbReference type="EnsemblMetazoa" id="CLYHEMT026445.1">
    <property type="protein sequence ID" value="CLYHEMP026445.1"/>
    <property type="gene ID" value="CLYHEMG026445"/>
</dbReference>
<evidence type="ECO:0008006" key="5">
    <source>
        <dbReference type="Google" id="ProtNLM"/>
    </source>
</evidence>
<reference evidence="3" key="1">
    <citation type="submission" date="2021-01" db="UniProtKB">
        <authorList>
            <consortium name="EnsemblMetazoa"/>
        </authorList>
    </citation>
    <scope>IDENTIFICATION</scope>
</reference>
<sequence>TCSEPCGKGTHYRYRKCDGKKYGGKDCVGVDKQYQDCQIKYCSVDGYWGEWSDFSTCDKTCGKGKHYRYRKCEGKKYGGKDCAGKDKEYKDCHIKEYCPTHGSWGQWSKYSTCDKKCGKGHRYRQRKCKGKKDGGKDCKGNHTQYTDCEIKKCSVDGTWGAWSGYSECSKTCGKGVQIKSRKCIGRKDGGKKCVGSATDSKECILKKCQGVVKPSCYCSKYKLEHFTCLKWGRSEIEKKFEGDCFLDKARLAYKAVQKLVNELREDMGETRKCRLQLRKELLYGSTEIFKAYDHCVALGSCKFIRLREQLEDKLWELKRLIHTEKEGFGSLSSLKLFGW</sequence>
<dbReference type="InterPro" id="IPR052065">
    <property type="entry name" value="Compl_asym_regulator"/>
</dbReference>
<dbReference type="FunFam" id="2.20.100.10:FF:000001">
    <property type="entry name" value="semaphorin-5A isoform X1"/>
    <property type="match status" value="3"/>
</dbReference>
<name>A0A7M5XME0_9CNID</name>
<dbReference type="OrthoDB" id="5989160at2759"/>
<accession>A0A7M5XME0</accession>
<evidence type="ECO:0000256" key="1">
    <source>
        <dbReference type="ARBA" id="ARBA00022737"/>
    </source>
</evidence>
<dbReference type="SMART" id="SM00209">
    <property type="entry name" value="TSP1"/>
    <property type="match status" value="4"/>
</dbReference>
<evidence type="ECO:0000313" key="3">
    <source>
        <dbReference type="EnsemblMetazoa" id="CLYHEMP026445.1"/>
    </source>
</evidence>
<dbReference type="SUPFAM" id="SSF82895">
    <property type="entry name" value="TSP-1 type 1 repeat"/>
    <property type="match status" value="4"/>
</dbReference>
<proteinExistence type="predicted"/>
<dbReference type="Pfam" id="PF00090">
    <property type="entry name" value="TSP_1"/>
    <property type="match status" value="4"/>
</dbReference>
<dbReference type="PROSITE" id="PS50092">
    <property type="entry name" value="TSP1"/>
    <property type="match status" value="4"/>
</dbReference>
<dbReference type="InterPro" id="IPR000884">
    <property type="entry name" value="TSP1_rpt"/>
</dbReference>
<keyword evidence="2" id="KW-1015">Disulfide bond</keyword>
<dbReference type="PANTHER" id="PTHR22906:SF21">
    <property type="entry name" value="SEMA DOMAIN-CONTAINING PROTEIN"/>
    <property type="match status" value="1"/>
</dbReference>
<evidence type="ECO:0000256" key="2">
    <source>
        <dbReference type="ARBA" id="ARBA00023157"/>
    </source>
</evidence>
<evidence type="ECO:0000313" key="4">
    <source>
        <dbReference type="Proteomes" id="UP000594262"/>
    </source>
</evidence>
<dbReference type="Gene3D" id="2.20.100.10">
    <property type="entry name" value="Thrombospondin type-1 (TSP1) repeat"/>
    <property type="match status" value="4"/>
</dbReference>
<keyword evidence="4" id="KW-1185">Reference proteome</keyword>